<dbReference type="SUPFAM" id="SSF52980">
    <property type="entry name" value="Restriction endonuclease-like"/>
    <property type="match status" value="1"/>
</dbReference>
<dbReference type="InterPro" id="IPR052906">
    <property type="entry name" value="Type_IV_Methyl-Rstrct_Enzyme"/>
</dbReference>
<dbReference type="GO" id="GO:0009307">
    <property type="term" value="P:DNA restriction-modification system"/>
    <property type="evidence" value="ECO:0007669"/>
    <property type="project" value="InterPro"/>
</dbReference>
<protein>
    <submittedName>
        <fullName evidence="2">Restriction endonuclease</fullName>
    </submittedName>
</protein>
<comment type="caution">
    <text evidence="2">The sequence shown here is derived from an EMBL/GenBank/DDBJ whole genome shotgun (WGS) entry which is preliminary data.</text>
</comment>
<dbReference type="GO" id="GO:0015666">
    <property type="term" value="F:restriction endodeoxyribonuclease activity"/>
    <property type="evidence" value="ECO:0007669"/>
    <property type="project" value="TreeGrafter"/>
</dbReference>
<keyword evidence="3" id="KW-1185">Reference proteome</keyword>
<evidence type="ECO:0000259" key="1">
    <source>
        <dbReference type="Pfam" id="PF04471"/>
    </source>
</evidence>
<organism evidence="2 3">
    <name type="scientific">Flavobacterium frigoritolerans</name>
    <dbReference type="NCBI Taxonomy" id="2987686"/>
    <lineage>
        <taxon>Bacteria</taxon>
        <taxon>Pseudomonadati</taxon>
        <taxon>Bacteroidota</taxon>
        <taxon>Flavobacteriia</taxon>
        <taxon>Flavobacteriales</taxon>
        <taxon>Flavobacteriaceae</taxon>
        <taxon>Flavobacterium</taxon>
    </lineage>
</organism>
<accession>A0A9X3CAG9</accession>
<sequence>MGAIIWRLETLINSLLDIVVVKSGLVISEDFLIGILVQGYPDEEMFKDYNSKKGMTIRMRSENFDEYCWLVRKRLGELDESDSPLLLNDFEKYLEWDSKGYNIVGVHERFIELMAEAYDPDNPTLIDPNPIVDKILEEKIAPAEVVINALENIMHNQKMSNNIKPVEEILWDGGIELNKLFQDEHIPLVASQFIDQKFINYLAVNPEKLEYMHWRNFERLTAEFFNRQDYSVELGPGSNDGGIDIRVFDKNDTLKPYIIIQCKRHKETNDVKIETVKSFYSDVQFEGAVKGLIATTSRVAPGGKKVVAIRKYPLQFAENKEIDSWVKAMTKR</sequence>
<gene>
    <name evidence="2" type="ORF">OIU80_20165</name>
</gene>
<keyword evidence="2" id="KW-0255">Endonuclease</keyword>
<keyword evidence="2" id="KW-0540">Nuclease</keyword>
<dbReference type="PANTHER" id="PTHR30015">
    <property type="entry name" value="MRR RESTRICTION SYSTEM PROTEIN"/>
    <property type="match status" value="1"/>
</dbReference>
<evidence type="ECO:0000313" key="2">
    <source>
        <dbReference type="EMBL" id="MCV9934604.1"/>
    </source>
</evidence>
<keyword evidence="2" id="KW-0378">Hydrolase</keyword>
<dbReference type="InterPro" id="IPR011335">
    <property type="entry name" value="Restrct_endonuc-II-like"/>
</dbReference>
<dbReference type="InterPro" id="IPR007560">
    <property type="entry name" value="Restrct_endonuc_IV_Mrr"/>
</dbReference>
<dbReference type="PANTHER" id="PTHR30015:SF7">
    <property type="entry name" value="TYPE IV METHYL-DIRECTED RESTRICTION ENZYME ECOKMRR"/>
    <property type="match status" value="1"/>
</dbReference>
<dbReference type="EMBL" id="JAOZEV010000030">
    <property type="protein sequence ID" value="MCV9934604.1"/>
    <property type="molecule type" value="Genomic_DNA"/>
</dbReference>
<dbReference type="AlphaFoldDB" id="A0A9X3CAG9"/>
<dbReference type="RefSeq" id="WP_264288771.1">
    <property type="nucleotide sequence ID" value="NZ_JAOZEV010000030.1"/>
</dbReference>
<name>A0A9X3CAG9_9FLAO</name>
<reference evidence="2" key="1">
    <citation type="submission" date="2022-10" db="EMBL/GenBank/DDBJ databases">
        <title>Two novel species of Flavobacterium.</title>
        <authorList>
            <person name="Liu Q."/>
            <person name="Xin Y.-H."/>
        </authorList>
    </citation>
    <scope>NUCLEOTIDE SEQUENCE</scope>
    <source>
        <strain evidence="2">LS1R47</strain>
    </source>
</reference>
<dbReference type="GO" id="GO:0003677">
    <property type="term" value="F:DNA binding"/>
    <property type="evidence" value="ECO:0007669"/>
    <property type="project" value="InterPro"/>
</dbReference>
<feature type="domain" description="Restriction endonuclease type IV Mrr" evidence="1">
    <location>
        <begin position="211"/>
        <end position="324"/>
    </location>
</feature>
<proteinExistence type="predicted"/>
<dbReference type="Proteomes" id="UP001151133">
    <property type="component" value="Unassembled WGS sequence"/>
</dbReference>
<dbReference type="InterPro" id="IPR011856">
    <property type="entry name" value="tRNA_endonuc-like_dom_sf"/>
</dbReference>
<evidence type="ECO:0000313" key="3">
    <source>
        <dbReference type="Proteomes" id="UP001151133"/>
    </source>
</evidence>
<dbReference type="Gene3D" id="3.40.1350.10">
    <property type="match status" value="1"/>
</dbReference>
<dbReference type="Pfam" id="PF04471">
    <property type="entry name" value="Mrr_cat"/>
    <property type="match status" value="1"/>
</dbReference>